<sequence>MEIQNLSKTLKYNEISQESSDSEYSIQKDFSDYNSALNDF</sequence>
<comment type="caution">
    <text evidence="1">The sequence shown here is derived from an EMBL/GenBank/DDBJ whole genome shotgun (WGS) entry which is preliminary data.</text>
</comment>
<feature type="non-terminal residue" evidence="1">
    <location>
        <position position="40"/>
    </location>
</feature>
<dbReference type="AlphaFoldDB" id="A0A9N9JK90"/>
<name>A0A9N9JK90_9GLOM</name>
<dbReference type="Proteomes" id="UP000789396">
    <property type="component" value="Unassembled WGS sequence"/>
</dbReference>
<protein>
    <submittedName>
        <fullName evidence="1">16185_t:CDS:1</fullName>
    </submittedName>
</protein>
<gene>
    <name evidence="1" type="ORF">RFULGI_LOCUS16205</name>
</gene>
<evidence type="ECO:0000313" key="2">
    <source>
        <dbReference type="Proteomes" id="UP000789396"/>
    </source>
</evidence>
<dbReference type="EMBL" id="CAJVPZ010056245">
    <property type="protein sequence ID" value="CAG8785465.1"/>
    <property type="molecule type" value="Genomic_DNA"/>
</dbReference>
<reference evidence="1" key="1">
    <citation type="submission" date="2021-06" db="EMBL/GenBank/DDBJ databases">
        <authorList>
            <person name="Kallberg Y."/>
            <person name="Tangrot J."/>
            <person name="Rosling A."/>
        </authorList>
    </citation>
    <scope>NUCLEOTIDE SEQUENCE</scope>
    <source>
        <strain evidence="1">IN212</strain>
    </source>
</reference>
<dbReference type="OrthoDB" id="10386392at2759"/>
<evidence type="ECO:0000313" key="1">
    <source>
        <dbReference type="EMBL" id="CAG8785465.1"/>
    </source>
</evidence>
<proteinExistence type="predicted"/>
<keyword evidence="2" id="KW-1185">Reference proteome</keyword>
<organism evidence="1 2">
    <name type="scientific">Racocetra fulgida</name>
    <dbReference type="NCBI Taxonomy" id="60492"/>
    <lineage>
        <taxon>Eukaryota</taxon>
        <taxon>Fungi</taxon>
        <taxon>Fungi incertae sedis</taxon>
        <taxon>Mucoromycota</taxon>
        <taxon>Glomeromycotina</taxon>
        <taxon>Glomeromycetes</taxon>
        <taxon>Diversisporales</taxon>
        <taxon>Gigasporaceae</taxon>
        <taxon>Racocetra</taxon>
    </lineage>
</organism>
<accession>A0A9N9JK90</accession>